<dbReference type="EMBL" id="CALOZG010000004">
    <property type="protein sequence ID" value="CAH4022704.1"/>
    <property type="molecule type" value="Genomic_DNA"/>
</dbReference>
<reference evidence="1" key="1">
    <citation type="submission" date="2022-05" db="EMBL/GenBank/DDBJ databases">
        <authorList>
            <person name="Okamura Y."/>
        </authorList>
    </citation>
    <scope>NUCLEOTIDE SEQUENCE</scope>
</reference>
<accession>A0A9P0TFM8</accession>
<comment type="caution">
    <text evidence="1">The sequence shown here is derived from an EMBL/GenBank/DDBJ whole genome shotgun (WGS) entry which is preliminary data.</text>
</comment>
<organism evidence="1 2">
    <name type="scientific">Pieris brassicae</name>
    <name type="common">White butterfly</name>
    <name type="synonym">Large white butterfly</name>
    <dbReference type="NCBI Taxonomy" id="7116"/>
    <lineage>
        <taxon>Eukaryota</taxon>
        <taxon>Metazoa</taxon>
        <taxon>Ecdysozoa</taxon>
        <taxon>Arthropoda</taxon>
        <taxon>Hexapoda</taxon>
        <taxon>Insecta</taxon>
        <taxon>Pterygota</taxon>
        <taxon>Neoptera</taxon>
        <taxon>Endopterygota</taxon>
        <taxon>Lepidoptera</taxon>
        <taxon>Glossata</taxon>
        <taxon>Ditrysia</taxon>
        <taxon>Papilionoidea</taxon>
        <taxon>Pieridae</taxon>
        <taxon>Pierinae</taxon>
        <taxon>Pieris</taxon>
    </lineage>
</organism>
<dbReference type="Proteomes" id="UP001152562">
    <property type="component" value="Unassembled WGS sequence"/>
</dbReference>
<evidence type="ECO:0000313" key="2">
    <source>
        <dbReference type="Proteomes" id="UP001152562"/>
    </source>
</evidence>
<sequence>MCAVQTAVRHAARPRQRQLALAVRGKRCGGSALARRHSDVTALTAFASHATSDKHTSATASCQTCCALKLPSINP</sequence>
<protein>
    <submittedName>
        <fullName evidence="1">Uncharacterized protein</fullName>
    </submittedName>
</protein>
<evidence type="ECO:0000313" key="1">
    <source>
        <dbReference type="EMBL" id="CAH4022704.1"/>
    </source>
</evidence>
<name>A0A9P0TFM8_PIEBR</name>
<keyword evidence="2" id="KW-1185">Reference proteome</keyword>
<gene>
    <name evidence="1" type="ORF">PIBRA_LOCUS4022</name>
</gene>
<dbReference type="AlphaFoldDB" id="A0A9P0TFM8"/>
<proteinExistence type="predicted"/>